<gene>
    <name evidence="3" type="ORF">GCM10011333_04710</name>
</gene>
<organism evidence="3 4">
    <name type="scientific">Sediminivirga luteola</name>
    <dbReference type="NCBI Taxonomy" id="1774748"/>
    <lineage>
        <taxon>Bacteria</taxon>
        <taxon>Bacillati</taxon>
        <taxon>Actinomycetota</taxon>
        <taxon>Actinomycetes</taxon>
        <taxon>Micrococcales</taxon>
        <taxon>Brevibacteriaceae</taxon>
        <taxon>Sediminivirga</taxon>
    </lineage>
</organism>
<name>A0A8J2TVN4_9MICO</name>
<dbReference type="InterPro" id="IPR023631">
    <property type="entry name" value="Amidase_dom"/>
</dbReference>
<proteinExistence type="predicted"/>
<sequence>MEPYELSFSEAAEKIRTRELSPVELVESSLGRIKETEPAINAFATVTEESALRQAAAAAQEIANGHYRGPLHGIPLGVKDLYDTAGVLTTSSSRVRADYVPDADSVAVAKLTAAGMIVVGKTHTHEFAFGATTPTTRNPWDTSKVPGGSSGGSGAAVASGSVTVALGSDTGGSIRIPASVCGTVGLKPTYGRAPRCGVASLSWSLDHVGPLTRNVREAALVMAAMSGYDRRDPASVDLPAPDWSADLDGSVAGVRIGIPVNFYNERVQPEAWSAAMSAADVVASLGAELVKVEIPMAETIMAAEWTIMLAEASSYHQEALRDTPELFTDEVRVLLEAGEAVLATSYINALRSRTLMQAGWKDMFRDIDVLLAPTVPGPGVDAENPVFAWAADDVEAATSAYSRVCAPANLTGLPAISVPVAFTAEGGLPLGAQVIGKPFCEGDVIRIAAAYEAATDHVGRVAPMSMRVSSVS</sequence>
<dbReference type="SUPFAM" id="SSF75304">
    <property type="entry name" value="Amidase signature (AS) enzymes"/>
    <property type="match status" value="1"/>
</dbReference>
<dbReference type="InterPro" id="IPR020556">
    <property type="entry name" value="Amidase_CS"/>
</dbReference>
<dbReference type="EMBL" id="BMFY01000002">
    <property type="protein sequence ID" value="GGA05082.1"/>
    <property type="molecule type" value="Genomic_DNA"/>
</dbReference>
<reference evidence="3" key="1">
    <citation type="journal article" date="2014" name="Int. J. Syst. Evol. Microbiol.">
        <title>Complete genome sequence of Corynebacterium casei LMG S-19264T (=DSM 44701T), isolated from a smear-ripened cheese.</title>
        <authorList>
            <consortium name="US DOE Joint Genome Institute (JGI-PGF)"/>
            <person name="Walter F."/>
            <person name="Albersmeier A."/>
            <person name="Kalinowski J."/>
            <person name="Ruckert C."/>
        </authorList>
    </citation>
    <scope>NUCLEOTIDE SEQUENCE</scope>
    <source>
        <strain evidence="3">CGMCC 1.12785</strain>
    </source>
</reference>
<dbReference type="PANTHER" id="PTHR11895">
    <property type="entry name" value="TRANSAMIDASE"/>
    <property type="match status" value="1"/>
</dbReference>
<dbReference type="AlphaFoldDB" id="A0A8J2TVN4"/>
<dbReference type="PROSITE" id="PS00571">
    <property type="entry name" value="AMIDASES"/>
    <property type="match status" value="1"/>
</dbReference>
<dbReference type="Proteomes" id="UP000616114">
    <property type="component" value="Unassembled WGS sequence"/>
</dbReference>
<accession>A0A8J2TVN4</accession>
<dbReference type="RefSeq" id="WP_188549320.1">
    <property type="nucleotide sequence ID" value="NZ_BMFY01000002.1"/>
</dbReference>
<feature type="domain" description="Amidase" evidence="2">
    <location>
        <begin position="24"/>
        <end position="443"/>
    </location>
</feature>
<keyword evidence="4" id="KW-1185">Reference proteome</keyword>
<feature type="compositionally biased region" description="Polar residues" evidence="1">
    <location>
        <begin position="132"/>
        <end position="141"/>
    </location>
</feature>
<feature type="region of interest" description="Disordered" evidence="1">
    <location>
        <begin position="131"/>
        <end position="153"/>
    </location>
</feature>
<evidence type="ECO:0000313" key="3">
    <source>
        <dbReference type="EMBL" id="GGA05082.1"/>
    </source>
</evidence>
<dbReference type="Pfam" id="PF01425">
    <property type="entry name" value="Amidase"/>
    <property type="match status" value="1"/>
</dbReference>
<comment type="caution">
    <text evidence="3">The sequence shown here is derived from an EMBL/GenBank/DDBJ whole genome shotgun (WGS) entry which is preliminary data.</text>
</comment>
<dbReference type="PANTHER" id="PTHR11895:SF176">
    <property type="entry name" value="AMIDASE AMID-RELATED"/>
    <property type="match status" value="1"/>
</dbReference>
<dbReference type="InterPro" id="IPR000120">
    <property type="entry name" value="Amidase"/>
</dbReference>
<evidence type="ECO:0000256" key="1">
    <source>
        <dbReference type="SAM" id="MobiDB-lite"/>
    </source>
</evidence>
<evidence type="ECO:0000259" key="2">
    <source>
        <dbReference type="Pfam" id="PF01425"/>
    </source>
</evidence>
<evidence type="ECO:0000313" key="4">
    <source>
        <dbReference type="Proteomes" id="UP000616114"/>
    </source>
</evidence>
<dbReference type="GO" id="GO:0003824">
    <property type="term" value="F:catalytic activity"/>
    <property type="evidence" value="ECO:0007669"/>
    <property type="project" value="InterPro"/>
</dbReference>
<protein>
    <submittedName>
        <fullName evidence="3">Amidase</fullName>
    </submittedName>
</protein>
<dbReference type="InterPro" id="IPR036928">
    <property type="entry name" value="AS_sf"/>
</dbReference>
<dbReference type="Gene3D" id="3.90.1300.10">
    <property type="entry name" value="Amidase signature (AS) domain"/>
    <property type="match status" value="1"/>
</dbReference>
<reference evidence="3" key="2">
    <citation type="submission" date="2020-09" db="EMBL/GenBank/DDBJ databases">
        <authorList>
            <person name="Sun Q."/>
            <person name="Zhou Y."/>
        </authorList>
    </citation>
    <scope>NUCLEOTIDE SEQUENCE</scope>
    <source>
        <strain evidence="3">CGMCC 1.12785</strain>
    </source>
</reference>